<dbReference type="PROSITE" id="PS00108">
    <property type="entry name" value="PROTEIN_KINASE_ST"/>
    <property type="match status" value="1"/>
</dbReference>
<dbReference type="VEuPathDB" id="FungiDB:BD410DRAFT_775321"/>
<gene>
    <name evidence="2" type="ORF">BD410DRAFT_775321</name>
</gene>
<dbReference type="PANTHER" id="PTHR44329:SF214">
    <property type="entry name" value="PROTEIN KINASE DOMAIN-CONTAINING PROTEIN"/>
    <property type="match status" value="1"/>
</dbReference>
<dbReference type="PANTHER" id="PTHR44329">
    <property type="entry name" value="SERINE/THREONINE-PROTEIN KINASE TNNI3K-RELATED"/>
    <property type="match status" value="1"/>
</dbReference>
<accession>A0A4Y7PTD0</accession>
<dbReference type="InterPro" id="IPR051681">
    <property type="entry name" value="Ser/Thr_Kinases-Pseudokinases"/>
</dbReference>
<dbReference type="InterPro" id="IPR000719">
    <property type="entry name" value="Prot_kinase_dom"/>
</dbReference>
<dbReference type="AlphaFoldDB" id="A0A4Y7PTD0"/>
<dbReference type="Pfam" id="PF07714">
    <property type="entry name" value="PK_Tyr_Ser-Thr"/>
    <property type="match status" value="1"/>
</dbReference>
<reference evidence="2 3" key="1">
    <citation type="submission" date="2018-06" db="EMBL/GenBank/DDBJ databases">
        <title>A transcriptomic atlas of mushroom development highlights an independent origin of complex multicellularity.</title>
        <authorList>
            <consortium name="DOE Joint Genome Institute"/>
            <person name="Krizsan K."/>
            <person name="Almasi E."/>
            <person name="Merenyi Z."/>
            <person name="Sahu N."/>
            <person name="Viragh M."/>
            <person name="Koszo T."/>
            <person name="Mondo S."/>
            <person name="Kiss B."/>
            <person name="Balint B."/>
            <person name="Kues U."/>
            <person name="Barry K."/>
            <person name="Hegedus J.C."/>
            <person name="Henrissat B."/>
            <person name="Johnson J."/>
            <person name="Lipzen A."/>
            <person name="Ohm R."/>
            <person name="Nagy I."/>
            <person name="Pangilinan J."/>
            <person name="Yan J."/>
            <person name="Xiong Y."/>
            <person name="Grigoriev I.V."/>
            <person name="Hibbett D.S."/>
            <person name="Nagy L.G."/>
        </authorList>
    </citation>
    <scope>NUCLEOTIDE SEQUENCE [LARGE SCALE GENOMIC DNA]</scope>
    <source>
        <strain evidence="2 3">SZMC22713</strain>
    </source>
</reference>
<evidence type="ECO:0000313" key="2">
    <source>
        <dbReference type="EMBL" id="TDL18112.1"/>
    </source>
</evidence>
<name>A0A4Y7PTD0_9AGAM</name>
<keyword evidence="2" id="KW-0808">Transferase</keyword>
<organism evidence="2 3">
    <name type="scientific">Rickenella mellea</name>
    <dbReference type="NCBI Taxonomy" id="50990"/>
    <lineage>
        <taxon>Eukaryota</taxon>
        <taxon>Fungi</taxon>
        <taxon>Dikarya</taxon>
        <taxon>Basidiomycota</taxon>
        <taxon>Agaricomycotina</taxon>
        <taxon>Agaricomycetes</taxon>
        <taxon>Hymenochaetales</taxon>
        <taxon>Rickenellaceae</taxon>
        <taxon>Rickenella</taxon>
    </lineage>
</organism>
<dbReference type="InterPro" id="IPR011009">
    <property type="entry name" value="Kinase-like_dom_sf"/>
</dbReference>
<dbReference type="Gene3D" id="1.10.510.10">
    <property type="entry name" value="Transferase(Phosphotransferase) domain 1"/>
    <property type="match status" value="1"/>
</dbReference>
<protein>
    <submittedName>
        <fullName evidence="2">Kinase-like protein</fullName>
    </submittedName>
</protein>
<dbReference type="InterPro" id="IPR008271">
    <property type="entry name" value="Ser/Thr_kinase_AS"/>
</dbReference>
<sequence length="365" mass="40312">MSTPAPEVFVTALANAGSSIHVSEVQTRRRRPSDVLDEMLTRVSHLDLSGKVTKLDAHLKSGGSYADIYLGCLNPDGQVVAIRQLRSHIFQEASELKKSIAYELRIWSNLHHPNVLPLKGYTLDFGQYPAFVTEWMANGTVLEFVKCTPEADYLRLSIGIAAGLNYLHVNGIVHADMKSSNVVVSPQGEPLLIDFGLSRILDISRVIMTTREASGTFRWMAFELCGGGRDDSECGAIFATRASDIWAYGMIVLELLSKEYPYSHLRADFQVYTAIHNGQLPPKPQGLSTALDLALWTLCNRCWLLNPSLRPSASDILYSLTLLENTVCPTAYMTSEKSTNPLAKDLMGHVYVTLSCTRSQSNISP</sequence>
<feature type="domain" description="Protein kinase" evidence="1">
    <location>
        <begin position="54"/>
        <end position="323"/>
    </location>
</feature>
<dbReference type="InterPro" id="IPR001245">
    <property type="entry name" value="Ser-Thr/Tyr_kinase_cat_dom"/>
</dbReference>
<keyword evidence="2" id="KW-0418">Kinase</keyword>
<evidence type="ECO:0000259" key="1">
    <source>
        <dbReference type="PROSITE" id="PS50011"/>
    </source>
</evidence>
<evidence type="ECO:0000313" key="3">
    <source>
        <dbReference type="Proteomes" id="UP000294933"/>
    </source>
</evidence>
<dbReference type="STRING" id="50990.A0A4Y7PTD0"/>
<dbReference type="Proteomes" id="UP000294933">
    <property type="component" value="Unassembled WGS sequence"/>
</dbReference>
<dbReference type="GO" id="GO:0005524">
    <property type="term" value="F:ATP binding"/>
    <property type="evidence" value="ECO:0007669"/>
    <property type="project" value="InterPro"/>
</dbReference>
<dbReference type="SMART" id="SM00220">
    <property type="entry name" value="S_TKc"/>
    <property type="match status" value="1"/>
</dbReference>
<dbReference type="EMBL" id="ML170212">
    <property type="protein sequence ID" value="TDL18112.1"/>
    <property type="molecule type" value="Genomic_DNA"/>
</dbReference>
<proteinExistence type="predicted"/>
<dbReference type="OrthoDB" id="26722at2759"/>
<dbReference type="SUPFAM" id="SSF56112">
    <property type="entry name" value="Protein kinase-like (PK-like)"/>
    <property type="match status" value="1"/>
</dbReference>
<dbReference type="PROSITE" id="PS50011">
    <property type="entry name" value="PROTEIN_KINASE_DOM"/>
    <property type="match status" value="1"/>
</dbReference>
<dbReference type="GO" id="GO:0004674">
    <property type="term" value="F:protein serine/threonine kinase activity"/>
    <property type="evidence" value="ECO:0007669"/>
    <property type="project" value="TreeGrafter"/>
</dbReference>
<keyword evidence="3" id="KW-1185">Reference proteome</keyword>